<organism evidence="2 3">
    <name type="scientific">Metallumcola ferriviriculae</name>
    <dbReference type="NCBI Taxonomy" id="3039180"/>
    <lineage>
        <taxon>Bacteria</taxon>
        <taxon>Bacillati</taxon>
        <taxon>Bacillota</taxon>
        <taxon>Clostridia</taxon>
        <taxon>Neomoorellales</taxon>
        <taxon>Desulfitibacteraceae</taxon>
        <taxon>Metallumcola</taxon>
    </lineage>
</organism>
<keyword evidence="3" id="KW-1185">Reference proteome</keyword>
<evidence type="ECO:0000313" key="2">
    <source>
        <dbReference type="EMBL" id="WRO21100.1"/>
    </source>
</evidence>
<sequence>MKKFTVLAVAILVLAMALPAFADTEANSKLGDLFNQMFETRQKIVDEYVNQGQLTEEQGAYMKEHMEAAQEFQQENGYNYGPGYGMGRGGCGMGGGMMGGFGGPGYGGMMGGFGPNGNAGGFQNSSNPL</sequence>
<proteinExistence type="predicted"/>
<dbReference type="RefSeq" id="WP_366923957.1">
    <property type="nucleotide sequence ID" value="NZ_CP121694.1"/>
</dbReference>
<evidence type="ECO:0000256" key="1">
    <source>
        <dbReference type="SAM" id="SignalP"/>
    </source>
</evidence>
<dbReference type="InterPro" id="IPR024485">
    <property type="entry name" value="DUF2680"/>
</dbReference>
<feature type="signal peptide" evidence="1">
    <location>
        <begin position="1"/>
        <end position="22"/>
    </location>
</feature>
<dbReference type="Pfam" id="PF10925">
    <property type="entry name" value="DUF2680"/>
    <property type="match status" value="1"/>
</dbReference>
<dbReference type="Proteomes" id="UP001329915">
    <property type="component" value="Chromosome"/>
</dbReference>
<protein>
    <submittedName>
        <fullName evidence="2">YckD family protein</fullName>
    </submittedName>
</protein>
<name>A0AAU0UJK9_9FIRM</name>
<dbReference type="AlphaFoldDB" id="A0AAU0UJK9"/>
<feature type="chain" id="PRO_5043602874" evidence="1">
    <location>
        <begin position="23"/>
        <end position="129"/>
    </location>
</feature>
<reference evidence="2 3" key="1">
    <citation type="submission" date="2023-04" db="EMBL/GenBank/DDBJ databases">
        <authorList>
            <person name="Hsu D."/>
        </authorList>
    </citation>
    <scope>NUCLEOTIDE SEQUENCE [LARGE SCALE GENOMIC DNA]</scope>
    <source>
        <strain evidence="2 3">MK1</strain>
    </source>
</reference>
<accession>A0AAU0UJK9</accession>
<dbReference type="KEGG" id="dbc:MFMK1_000894"/>
<gene>
    <name evidence="2" type="ORF">MFMK1_000894</name>
</gene>
<evidence type="ECO:0000313" key="3">
    <source>
        <dbReference type="Proteomes" id="UP001329915"/>
    </source>
</evidence>
<keyword evidence="1" id="KW-0732">Signal</keyword>
<dbReference type="EMBL" id="CP121694">
    <property type="protein sequence ID" value="WRO21100.1"/>
    <property type="molecule type" value="Genomic_DNA"/>
</dbReference>